<dbReference type="Proteomes" id="UP000646749">
    <property type="component" value="Unassembled WGS sequence"/>
</dbReference>
<dbReference type="InterPro" id="IPR001387">
    <property type="entry name" value="Cro/C1-type_HTH"/>
</dbReference>
<dbReference type="EMBL" id="BONW01000021">
    <property type="protein sequence ID" value="GIG89767.1"/>
    <property type="molecule type" value="Genomic_DNA"/>
</dbReference>
<gene>
    <name evidence="2" type="ORF">Pen02_47030</name>
</gene>
<evidence type="ECO:0000313" key="3">
    <source>
        <dbReference type="Proteomes" id="UP000646749"/>
    </source>
</evidence>
<dbReference type="SUPFAM" id="SSF47413">
    <property type="entry name" value="lambda repressor-like DNA-binding domains"/>
    <property type="match status" value="1"/>
</dbReference>
<dbReference type="CDD" id="cd00093">
    <property type="entry name" value="HTH_XRE"/>
    <property type="match status" value="1"/>
</dbReference>
<evidence type="ECO:0000259" key="1">
    <source>
        <dbReference type="SMART" id="SM00530"/>
    </source>
</evidence>
<organism evidence="2 3">
    <name type="scientific">Plantactinospora endophytica</name>
    <dbReference type="NCBI Taxonomy" id="673535"/>
    <lineage>
        <taxon>Bacteria</taxon>
        <taxon>Bacillati</taxon>
        <taxon>Actinomycetota</taxon>
        <taxon>Actinomycetes</taxon>
        <taxon>Micromonosporales</taxon>
        <taxon>Micromonosporaceae</taxon>
        <taxon>Plantactinospora</taxon>
    </lineage>
</organism>
<keyword evidence="3" id="KW-1185">Reference proteome</keyword>
<evidence type="ECO:0000313" key="2">
    <source>
        <dbReference type="EMBL" id="GIG89767.1"/>
    </source>
</evidence>
<comment type="caution">
    <text evidence="2">The sequence shown here is derived from an EMBL/GenBank/DDBJ whole genome shotgun (WGS) entry which is preliminary data.</text>
</comment>
<proteinExistence type="predicted"/>
<accession>A0ABQ4E4Y6</accession>
<dbReference type="InterPro" id="IPR010982">
    <property type="entry name" value="Lambda_DNA-bd_dom_sf"/>
</dbReference>
<name>A0ABQ4E4Y6_9ACTN</name>
<feature type="domain" description="HTH cro/C1-type" evidence="1">
    <location>
        <begin position="54"/>
        <end position="111"/>
    </location>
</feature>
<dbReference type="SMART" id="SM00530">
    <property type="entry name" value="HTH_XRE"/>
    <property type="match status" value="1"/>
</dbReference>
<reference evidence="2 3" key="1">
    <citation type="submission" date="2021-01" db="EMBL/GenBank/DDBJ databases">
        <title>Whole genome shotgun sequence of Plantactinospora endophytica NBRC 110450.</title>
        <authorList>
            <person name="Komaki H."/>
            <person name="Tamura T."/>
        </authorList>
    </citation>
    <scope>NUCLEOTIDE SEQUENCE [LARGE SCALE GENOMIC DNA]</scope>
    <source>
        <strain evidence="2 3">NBRC 110450</strain>
    </source>
</reference>
<dbReference type="Gene3D" id="1.10.260.40">
    <property type="entry name" value="lambda repressor-like DNA-binding domains"/>
    <property type="match status" value="1"/>
</dbReference>
<sequence length="175" mass="19250">MVRAGWVRSVGFPDPASGLRSEHHPKSGRKGFPLSIGAAQDSPQAAFARFVRRAIDDAKSERGWTVSDVAGHTGVGRSTLFRWLAGDWQDYPELAKVRGFCTALDVPVGVAFRALGLPDGEQPGTPRRDRIESPVDADLRVIMTRLGDPGVPPEEKKLIRDMLRYLAHRQVRRAG</sequence>
<protein>
    <recommendedName>
        <fullName evidence="1">HTH cro/C1-type domain-containing protein</fullName>
    </recommendedName>
</protein>